<dbReference type="Pfam" id="PF12571">
    <property type="entry name" value="Phage_tail_fib"/>
    <property type="match status" value="1"/>
</dbReference>
<gene>
    <name evidence="2" type="ORF">C5a_44</name>
</gene>
<accession>A0A1L5C2D7</accession>
<proteinExistence type="predicted"/>
<feature type="domain" description="Phage tail fibre protein N-terminal" evidence="1">
    <location>
        <begin position="3"/>
        <end position="157"/>
    </location>
</feature>
<evidence type="ECO:0000313" key="3">
    <source>
        <dbReference type="Proteomes" id="UP000222283"/>
    </source>
</evidence>
<name>A0A1L5C2D7_9CAUD</name>
<organism evidence="2 3">
    <name type="scientific">Pseudoalteromonas phage C5a</name>
    <dbReference type="NCBI Taxonomy" id="1916107"/>
    <lineage>
        <taxon>Viruses</taxon>
        <taxon>Duplodnaviria</taxon>
        <taxon>Heunggongvirae</taxon>
        <taxon>Uroviricota</taxon>
        <taxon>Caudoviricetes</taxon>
        <taxon>Peduoviridae</taxon>
        <taxon>Catalunyavirus</taxon>
        <taxon>Catalunyavirus C5a</taxon>
    </lineage>
</organism>
<sequence length="694" mass="75962">MSQVVTNAGEALFAHKAQANEQLDIDTFIFAYVPGQDSQAPVDRSEGLPPTAQRVHTQPVQQVGRINSNTVVYSTVLNSLTGPFEFNWVGLYSSVNNTLVAISHVKSVNKTITELGNAGNTLNRNFAIEYSGISDITGITVAPETWQLDFSARLAGMDALTQNLAMDMNGRDWFIGDGFKVEPTANDDEFRVIAGVGYVHGMRVELEQDYVFSVQSYPQNVYVDVWFEGDADSAWKTVSRFELSTVEVSNYNDEMGLKHYKFNLALIEGSDVYTDLRVQGKISKEISDHVNKENSAHNAESINWNGLRTNSNEVGKAAIALKKKILTENDFNKTVETGLYLGFGDEAGINSSINAPKGSGNVRFSVFVHVDDGVIFQEATAGNQKRGLRYYRTAYVVSDKYEDALKNSNWNTIPTLDSPNTFIDEVDSTQSMINLEHYSDGKGLNSQTYGLDIHNNPGAKSAVVVHQYSDDTPAVWLDNTDDQPMVRINNTHNRVRNPDGPETSRGDFLELKTEGLTKLRLRHDFVFEANKVTPIFYGAFDGFAALQIQTPNGNLSDTLQIKRANTSNAGSAINVENSGGIGLRVNQTGAGLAAFVRSDQNTDVVQIEKNSNGEGDVLQIRNKGKGQSLRVEDSEGNTTFAVDNVGLINWKSDNQQNSVGESGSAAILPSAPETYLKIKAANGTVLLVPAYLQG</sequence>
<reference evidence="2 3" key="1">
    <citation type="submission" date="2016-10" db="EMBL/GenBank/DDBJ databases">
        <title>An insight into ecological interactions, comparative genomics and biogeography of Pseudoalteromonas phages.</title>
        <authorList>
            <person name="Lara E."/>
            <person name="Vaque D."/>
            <person name="Sa E.L."/>
            <person name="Salazar G."/>
            <person name="Sanchez P."/>
            <person name="Duhaime M.B."/>
            <person name="Ignacio-Espinoza J."/>
            <person name="Santos F."/>
            <person name="Roux S."/>
            <person name="Anton J."/>
            <person name="Sullivan M.B."/>
            <person name="Acinas S.G."/>
        </authorList>
    </citation>
    <scope>NUCLEOTIDE SEQUENCE [LARGE SCALE GENOMIC DNA]</scope>
    <source>
        <strain evidence="2 3">C5a</strain>
    </source>
</reference>
<dbReference type="Proteomes" id="UP000222283">
    <property type="component" value="Segment"/>
</dbReference>
<dbReference type="InterPro" id="IPR022225">
    <property type="entry name" value="Phage_tail_fibre_N"/>
</dbReference>
<evidence type="ECO:0000313" key="2">
    <source>
        <dbReference type="EMBL" id="APM00254.1"/>
    </source>
</evidence>
<dbReference type="EMBL" id="KY045851">
    <property type="protein sequence ID" value="APM00254.1"/>
    <property type="molecule type" value="Genomic_DNA"/>
</dbReference>
<keyword evidence="3" id="KW-1185">Reference proteome</keyword>
<evidence type="ECO:0000259" key="1">
    <source>
        <dbReference type="Pfam" id="PF12571"/>
    </source>
</evidence>
<protein>
    <submittedName>
        <fullName evidence="2">Tail fiber protein</fullName>
    </submittedName>
</protein>